<dbReference type="CDD" id="cd14748">
    <property type="entry name" value="PBP2_UgpB"/>
    <property type="match status" value="1"/>
</dbReference>
<feature type="signal peptide" evidence="2">
    <location>
        <begin position="1"/>
        <end position="26"/>
    </location>
</feature>
<gene>
    <name evidence="3" type="ORF">KS419_09175</name>
</gene>
<dbReference type="RefSeq" id="WP_217066019.1">
    <property type="nucleotide sequence ID" value="NZ_JAHQCS010000088.1"/>
</dbReference>
<accession>A0ABS6JHU1</accession>
<dbReference type="InterPro" id="IPR006059">
    <property type="entry name" value="SBP"/>
</dbReference>
<name>A0ABS6JHU1_9BACI</name>
<dbReference type="Proteomes" id="UP000784880">
    <property type="component" value="Unassembled WGS sequence"/>
</dbReference>
<dbReference type="PANTHER" id="PTHR43649:SF30">
    <property type="entry name" value="ABC TRANSPORTER SUBSTRATE-BINDING PROTEIN"/>
    <property type="match status" value="1"/>
</dbReference>
<dbReference type="EMBL" id="JAHQCS010000088">
    <property type="protein sequence ID" value="MBU9711908.1"/>
    <property type="molecule type" value="Genomic_DNA"/>
</dbReference>
<organism evidence="3 4">
    <name type="scientific">Evansella tamaricis</name>
    <dbReference type="NCBI Taxonomy" id="2069301"/>
    <lineage>
        <taxon>Bacteria</taxon>
        <taxon>Bacillati</taxon>
        <taxon>Bacillota</taxon>
        <taxon>Bacilli</taxon>
        <taxon>Bacillales</taxon>
        <taxon>Bacillaceae</taxon>
        <taxon>Evansella</taxon>
    </lineage>
</organism>
<evidence type="ECO:0000313" key="4">
    <source>
        <dbReference type="Proteomes" id="UP000784880"/>
    </source>
</evidence>
<evidence type="ECO:0000313" key="3">
    <source>
        <dbReference type="EMBL" id="MBU9711908.1"/>
    </source>
</evidence>
<sequence length="462" mass="51583">MKKIVSLLSIIAFVSMFMLMACSSESATGTESNSDSTDQTDNNNTDTDNQEADANEPEEIIEIDWYYPIAVGGPLTQVIEKMADDFHADFPNIKVNPIYTGSYDETMTRTQTAVQGNNAPELAVLLSTELYTLLDMDAIIPLDELIEDNGGEEFINDFFPAFLENAQTGGSTYGIPFQRSTIVLYYNKEAFEEAGLDPEKGPENWDELVAYAEKLTQTDGNGNVERWGVEIPTSGFPYWLFQGFALQNGKNLMSDDGKEVYFDTPENVEALQLWLDLAHEYNVMPQDVIDWATVPSDFIEEKTAMIYHTTGNLTNIRNNAGFEFGVSFMPGNKQYGSPTGGGNFYIFKDVPEEKQQAAWEFVKWVSEPERAAQWSIDTGYVAVRESAYETELMAAYVEDFPQAAVARDQLEFASAELSTHQNGRVYKAINDNLQAAVVGQKTPEEALKDAQEEADRILAPFN</sequence>
<feature type="chain" id="PRO_5047054204" evidence="2">
    <location>
        <begin position="27"/>
        <end position="462"/>
    </location>
</feature>
<reference evidence="3 4" key="1">
    <citation type="submission" date="2021-06" db="EMBL/GenBank/DDBJ databases">
        <title>Bacillus sp. RD4P76, an endophyte from a halophyte.</title>
        <authorList>
            <person name="Sun J.-Q."/>
        </authorList>
    </citation>
    <scope>NUCLEOTIDE SEQUENCE [LARGE SCALE GENOMIC DNA]</scope>
    <source>
        <strain evidence="3 4">CGMCC 1.15917</strain>
    </source>
</reference>
<feature type="compositionally biased region" description="Low complexity" evidence="1">
    <location>
        <begin position="30"/>
        <end position="47"/>
    </location>
</feature>
<protein>
    <submittedName>
        <fullName evidence="3">ABC transporter substrate-binding protein</fullName>
    </submittedName>
</protein>
<dbReference type="InterPro" id="IPR050490">
    <property type="entry name" value="Bact_solute-bd_prot1"/>
</dbReference>
<feature type="region of interest" description="Disordered" evidence="1">
    <location>
        <begin position="27"/>
        <end position="55"/>
    </location>
</feature>
<dbReference type="Pfam" id="PF13416">
    <property type="entry name" value="SBP_bac_8"/>
    <property type="match status" value="1"/>
</dbReference>
<keyword evidence="2" id="KW-0732">Signal</keyword>
<evidence type="ECO:0000256" key="2">
    <source>
        <dbReference type="SAM" id="SignalP"/>
    </source>
</evidence>
<keyword evidence="4" id="KW-1185">Reference proteome</keyword>
<dbReference type="PANTHER" id="PTHR43649">
    <property type="entry name" value="ARABINOSE-BINDING PROTEIN-RELATED"/>
    <property type="match status" value="1"/>
</dbReference>
<proteinExistence type="predicted"/>
<dbReference type="PROSITE" id="PS51257">
    <property type="entry name" value="PROKAR_LIPOPROTEIN"/>
    <property type="match status" value="1"/>
</dbReference>
<comment type="caution">
    <text evidence="3">The sequence shown here is derived from an EMBL/GenBank/DDBJ whole genome shotgun (WGS) entry which is preliminary data.</text>
</comment>
<evidence type="ECO:0000256" key="1">
    <source>
        <dbReference type="SAM" id="MobiDB-lite"/>
    </source>
</evidence>